<evidence type="ECO:0000256" key="3">
    <source>
        <dbReference type="ARBA" id="ARBA00023125"/>
    </source>
</evidence>
<dbReference type="RefSeq" id="WP_139404762.1">
    <property type="nucleotide sequence ID" value="NZ_JACHEW010000036.1"/>
</dbReference>
<gene>
    <name evidence="8" type="ORF">FHR04_18935</name>
    <name evidence="7" type="ORF">HNQ04_003915</name>
</gene>
<evidence type="ECO:0000259" key="5">
    <source>
        <dbReference type="Pfam" id="PF01526"/>
    </source>
</evidence>
<keyword evidence="3" id="KW-0238">DNA-binding</keyword>
<dbReference type="NCBIfam" id="NF033527">
    <property type="entry name" value="transpos_Tn3"/>
    <property type="match status" value="1"/>
</dbReference>
<organism evidence="8 9">
    <name type="scientific">Deinococcus radiopugnans ATCC 19172</name>
    <dbReference type="NCBI Taxonomy" id="585398"/>
    <lineage>
        <taxon>Bacteria</taxon>
        <taxon>Thermotogati</taxon>
        <taxon>Deinococcota</taxon>
        <taxon>Deinococci</taxon>
        <taxon>Deinococcales</taxon>
        <taxon>Deinococcaceae</taxon>
        <taxon>Deinococcus</taxon>
    </lineage>
</organism>
<dbReference type="Pfam" id="PF13700">
    <property type="entry name" value="DUF4158"/>
    <property type="match status" value="1"/>
</dbReference>
<evidence type="ECO:0000313" key="8">
    <source>
        <dbReference type="EMBL" id="TNM67045.1"/>
    </source>
</evidence>
<evidence type="ECO:0000313" key="7">
    <source>
        <dbReference type="EMBL" id="MBB6018634.1"/>
    </source>
</evidence>
<dbReference type="Proteomes" id="UP000313988">
    <property type="component" value="Unassembled WGS sequence"/>
</dbReference>
<reference evidence="7 10" key="2">
    <citation type="submission" date="2020-08" db="EMBL/GenBank/DDBJ databases">
        <title>Genomic Encyclopedia of Type Strains, Phase IV (KMG-IV): sequencing the most valuable type-strain genomes for metagenomic binning, comparative biology and taxonomic classification.</title>
        <authorList>
            <person name="Goeker M."/>
        </authorList>
    </citation>
    <scope>NUCLEOTIDE SEQUENCE [LARGE SCALE GENOMIC DNA]</scope>
    <source>
        <strain evidence="7 10">DSM 12027</strain>
    </source>
</reference>
<dbReference type="Proteomes" id="UP000629870">
    <property type="component" value="Unassembled WGS sequence"/>
</dbReference>
<sequence length="981" mass="111169">MKHDWSPEELAGHFTLTRLERDFLGFKSDVALLSLAALLKLFQLQGQFPARPQAVPGVIVDLLARQLAVDPAIWSEVDWTSRTARRHREEVAGFCGFRAFRAADELELIAHLAPLVADLNPDSEGLKQQGLAFLRGQRLVPPPAERLARCLRAAVNEQEARWLQSVQHRISAQSCQALDALISTDAAAEDLQPLLVVRSTLATLKDTAGRVKVDTVLEELAKLAELRALGLSAEVFISVPPRVIGQYRRRAASEPPRELRRHPAPLRHVLLAALCWQRQTEVTDDLVELLIRVAHHIGTHAESKVEAELLRQLRRVRGKSALLFKLAKAARAQPEGAVREVIYPVVPEPVLDDLIREMEAEGSYDRQVRLVTRNSYGHHYRRAVSLLLDALSFRCNNERHRPIMRALELLAKYRDRRIGTFPLGETVPLGGVVKDDWQALVLDDAEGRRVNRVTYEMCVLTTLRDKIRCKEVWIEGAGRFRNPDDDLPGDFEQKRAEYYSALAQPGEAQTFTHHLRTRMEHALEALNTELPSSASVRLITSKKGKGRLSISPLSALPEPQNITRLAAALVQRWPMTNLLDVLKETELRTGFTDAFHSVAAREVLGREVVQRRLLLCLHGIGTNAGLKRMCSGGGEDSFADLQYIRRRYVHKEQLRDAISRVCNAIFQARDPALWGEATTACASDSKRFGAWDQNLMTEWHARYGGPGVMVYWHVEQHSVCIYSQLGSCSSSEVAAMIEGVLRHDTEMEVEKNYVDTHGQSEVGFAFCHLLGFQLLPRLKNIKRQKLYRPNRGEPEQYANLQALLTRPIQWELIEQQYDEMIKLATALRLGTADAESILRRFTRQNVQHPTYRALAELGKAVKTAFLCDYLRQESLRREIHEGLQVIESWNSANDFILYGKGGEFTTNHTLEQEIQMLGLHLLQVSLVYVNTLMMQQVLLEPEWQGRLTPVDLRALTPLKWQHINPYGTFTLDMHERLPLNS</sequence>
<dbReference type="EMBL" id="JACHEW010000036">
    <property type="protein sequence ID" value="MBB6018634.1"/>
    <property type="molecule type" value="Genomic_DNA"/>
</dbReference>
<proteinExistence type="inferred from homology"/>
<feature type="domain" description="DUF4158" evidence="6">
    <location>
        <begin position="2"/>
        <end position="152"/>
    </location>
</feature>
<keyword evidence="4" id="KW-0233">DNA recombination</keyword>
<keyword evidence="10" id="KW-1185">Reference proteome</keyword>
<evidence type="ECO:0000313" key="9">
    <source>
        <dbReference type="Proteomes" id="UP000313988"/>
    </source>
</evidence>
<accession>A0A5C4XV70</accession>
<dbReference type="InterPro" id="IPR025296">
    <property type="entry name" value="DUF4158"/>
</dbReference>
<feature type="domain" description="Tn3 transposase DDE" evidence="5">
    <location>
        <begin position="580"/>
        <end position="969"/>
    </location>
</feature>
<dbReference type="EMBL" id="VDMO01000034">
    <property type="protein sequence ID" value="TNM67045.1"/>
    <property type="molecule type" value="Genomic_DNA"/>
</dbReference>
<dbReference type="Pfam" id="PF01526">
    <property type="entry name" value="DDE_Tnp_Tn3"/>
    <property type="match status" value="1"/>
</dbReference>
<evidence type="ECO:0000256" key="1">
    <source>
        <dbReference type="ARBA" id="ARBA00009402"/>
    </source>
</evidence>
<dbReference type="GO" id="GO:0006313">
    <property type="term" value="P:DNA transposition"/>
    <property type="evidence" value="ECO:0007669"/>
    <property type="project" value="InterPro"/>
</dbReference>
<dbReference type="GO" id="GO:0003677">
    <property type="term" value="F:DNA binding"/>
    <property type="evidence" value="ECO:0007669"/>
    <property type="project" value="UniProtKB-KW"/>
</dbReference>
<comment type="similarity">
    <text evidence="1">Belongs to the transposase 7 family.</text>
</comment>
<protein>
    <submittedName>
        <fullName evidence="8">Tn3 family transposase</fullName>
    </submittedName>
    <submittedName>
        <fullName evidence="7">TnpA family transposase</fullName>
    </submittedName>
</protein>
<dbReference type="InterPro" id="IPR047653">
    <property type="entry name" value="Tn3-like_transpos"/>
</dbReference>
<evidence type="ECO:0000256" key="2">
    <source>
        <dbReference type="ARBA" id="ARBA00022578"/>
    </source>
</evidence>
<dbReference type="OrthoDB" id="51846at2"/>
<keyword evidence="2" id="KW-0815">Transposition</keyword>
<comment type="caution">
    <text evidence="8">The sequence shown here is derived from an EMBL/GenBank/DDBJ whole genome shotgun (WGS) entry which is preliminary data.</text>
</comment>
<dbReference type="GO" id="GO:0004803">
    <property type="term" value="F:transposase activity"/>
    <property type="evidence" value="ECO:0007669"/>
    <property type="project" value="InterPro"/>
</dbReference>
<evidence type="ECO:0000256" key="4">
    <source>
        <dbReference type="ARBA" id="ARBA00023172"/>
    </source>
</evidence>
<dbReference type="AlphaFoldDB" id="A0A5C4XV70"/>
<name>A0A5C4XV70_9DEIO</name>
<reference evidence="8 9" key="1">
    <citation type="submission" date="2019-06" db="EMBL/GenBank/DDBJ databases">
        <title>Genome sequence of Deinococcus radiopugnans ATCC 19172.</title>
        <authorList>
            <person name="Maclea K.S."/>
            <person name="Maynard C.R."/>
        </authorList>
    </citation>
    <scope>NUCLEOTIDE SEQUENCE [LARGE SCALE GENOMIC DNA]</scope>
    <source>
        <strain evidence="8 9">ATCC 19172</strain>
    </source>
</reference>
<evidence type="ECO:0000313" key="10">
    <source>
        <dbReference type="Proteomes" id="UP000629870"/>
    </source>
</evidence>
<evidence type="ECO:0000259" key="6">
    <source>
        <dbReference type="Pfam" id="PF13700"/>
    </source>
</evidence>
<dbReference type="InterPro" id="IPR002513">
    <property type="entry name" value="Tn3_Tnp_DDE_dom"/>
</dbReference>